<dbReference type="EMBL" id="HBJA01131190">
    <property type="protein sequence ID" value="CAE0833768.1"/>
    <property type="molecule type" value="Transcribed_RNA"/>
</dbReference>
<reference evidence="3" key="1">
    <citation type="submission" date="2021-01" db="EMBL/GenBank/DDBJ databases">
        <authorList>
            <person name="Corre E."/>
            <person name="Pelletier E."/>
            <person name="Niang G."/>
            <person name="Scheremetjew M."/>
            <person name="Finn R."/>
            <person name="Kale V."/>
            <person name="Holt S."/>
            <person name="Cochrane G."/>
            <person name="Meng A."/>
            <person name="Brown T."/>
            <person name="Cohen L."/>
        </authorList>
    </citation>
    <scope>NUCLEOTIDE SEQUENCE</scope>
    <source>
        <strain evidence="3">CCMP1594</strain>
    </source>
</reference>
<dbReference type="PANTHER" id="PTHR47483:SF1">
    <property type="entry name" value="BETA-ARABINOFURANOSYLTRANSFERASE RAY1"/>
    <property type="match status" value="1"/>
</dbReference>
<proteinExistence type="predicted"/>
<name>A0A7S4LJG6_9EUGL</name>
<dbReference type="InterPro" id="IPR044575">
    <property type="entry name" value="RAY1-like"/>
</dbReference>
<dbReference type="AlphaFoldDB" id="A0A7S4LJG6"/>
<protein>
    <recommendedName>
        <fullName evidence="2">Nucleotide-diphospho-sugar transferase domain-containing protein</fullName>
    </recommendedName>
</protein>
<feature type="domain" description="Nucleotide-diphospho-sugar transferase" evidence="2">
    <location>
        <begin position="492"/>
        <end position="737"/>
    </location>
</feature>
<feature type="non-terminal residue" evidence="3">
    <location>
        <position position="742"/>
    </location>
</feature>
<evidence type="ECO:0000256" key="1">
    <source>
        <dbReference type="SAM" id="Phobius"/>
    </source>
</evidence>
<feature type="transmembrane region" description="Helical" evidence="1">
    <location>
        <begin position="12"/>
        <end position="30"/>
    </location>
</feature>
<dbReference type="GO" id="GO:0016757">
    <property type="term" value="F:glycosyltransferase activity"/>
    <property type="evidence" value="ECO:0007669"/>
    <property type="project" value="InterPro"/>
</dbReference>
<dbReference type="Pfam" id="PF03407">
    <property type="entry name" value="Nucleotid_trans"/>
    <property type="match status" value="1"/>
</dbReference>
<evidence type="ECO:0000259" key="2">
    <source>
        <dbReference type="Pfam" id="PF03407"/>
    </source>
</evidence>
<dbReference type="PANTHER" id="PTHR47483">
    <property type="entry name" value="BETA-ARABINOFURANOSYLTRANSFERASE RAY1"/>
    <property type="match status" value="1"/>
</dbReference>
<dbReference type="InterPro" id="IPR005069">
    <property type="entry name" value="Nucl-diP-sugar_transferase"/>
</dbReference>
<accession>A0A7S4LJG6</accession>
<keyword evidence="1" id="KW-1133">Transmembrane helix</keyword>
<evidence type="ECO:0000313" key="3">
    <source>
        <dbReference type="EMBL" id="CAE0833768.1"/>
    </source>
</evidence>
<sequence>MPVRFQQLANKPSCVIIALVLVVICLSWMIPMPKPKSETNKRVLRFHPKRILKRLRSRLLGSKKVQDAHVENLRWTEKGHPVWQDAIPPRLKDSECSARVVLFMVLAPLHTDTHGQQVRAMESWKQLGPQDLTLVSLVTDDSAASLAVAQNVPHFRVPTTAEGWPHSNAIFHILQTSCQRAVVALTHGLVSLGDARAFNGTISTVLKHDWQKQPVVSAAPYRAFQRSGNRTEGWLAVAARANAPAEGTPGHEWHDFWMWNTYPSAPPLTDATLPPFWFGMPELGTWLLASAVETASRHVLDLNGHLRLVHPGPQQQPVLGPRAGTPASYSTFVNRRMLYAAYPRRSNSVLCRHPAHFGRVQEAPWKLAARNCDPAAALCVQARTVRLNFEPSSGTPPKHQEKFHCRTQAIVDGKCSSAEAAAKADAQRTWTTLAELPTSDTETRTAEQWPYSMAVQLQRQATRQRHVLLTIGNAGFIPYLWNFVCNLYKLNVSHFVIAALDNPTFEWGVSRGLPIFLWRVAGGEILSATEYGTRKYEHLTKTKPQISAKILELGYSVFFVDPDVVLFRNPLDLVDPEHPDIMLIQTDAEAPGQPNRTPEQVDCKSMSTDANQKVNSGFYWAPAIPPVIDAFKRIAHLVTTPEGVAKDGDQPIFNEVLCEGPHGRRVAHDKCFVKFDSGEVEMRFFPQFTVANGKTAVGTRKDETMYDHLHDGLKPRVPGMVAIHNNYIVGKENKIRRQVRAG</sequence>
<organism evidence="3">
    <name type="scientific">Eutreptiella gymnastica</name>
    <dbReference type="NCBI Taxonomy" id="73025"/>
    <lineage>
        <taxon>Eukaryota</taxon>
        <taxon>Discoba</taxon>
        <taxon>Euglenozoa</taxon>
        <taxon>Euglenida</taxon>
        <taxon>Spirocuta</taxon>
        <taxon>Euglenophyceae</taxon>
        <taxon>Eutreptiales</taxon>
        <taxon>Eutreptiaceae</taxon>
        <taxon>Eutreptiella</taxon>
    </lineage>
</organism>
<keyword evidence="1" id="KW-0812">Transmembrane</keyword>
<gene>
    <name evidence="3" type="ORF">EGYM00163_LOCUS45064</name>
</gene>
<keyword evidence="1" id="KW-0472">Membrane</keyword>